<dbReference type="PANTHER" id="PTHR43298:SF2">
    <property type="entry name" value="FMN_FAD EXPORTER YEEO-RELATED"/>
    <property type="match status" value="1"/>
</dbReference>
<dbReference type="GO" id="GO:0015297">
    <property type="term" value="F:antiporter activity"/>
    <property type="evidence" value="ECO:0007669"/>
    <property type="project" value="UniProtKB-KW"/>
</dbReference>
<dbReference type="InterPro" id="IPR050222">
    <property type="entry name" value="MATE_MdtK"/>
</dbReference>
<dbReference type="Pfam" id="PF01554">
    <property type="entry name" value="MatE"/>
    <property type="match status" value="2"/>
</dbReference>
<evidence type="ECO:0000256" key="3">
    <source>
        <dbReference type="ARBA" id="ARBA00010199"/>
    </source>
</evidence>
<keyword evidence="5" id="KW-0813">Transport</keyword>
<comment type="subcellular location">
    <subcellularLocation>
        <location evidence="2">Cell membrane</location>
        <topology evidence="2">Multi-pass membrane protein</topology>
    </subcellularLocation>
</comment>
<evidence type="ECO:0000256" key="11">
    <source>
        <dbReference type="ARBA" id="ARBA00023136"/>
    </source>
</evidence>
<gene>
    <name evidence="14" type="ORF">DW016_11425</name>
</gene>
<feature type="transmembrane region" description="Helical" evidence="13">
    <location>
        <begin position="198"/>
        <end position="218"/>
    </location>
</feature>
<dbReference type="InterPro" id="IPR048279">
    <property type="entry name" value="MdtK-like"/>
</dbReference>
<keyword evidence="8 13" id="KW-0812">Transmembrane</keyword>
<dbReference type="InterPro" id="IPR002528">
    <property type="entry name" value="MATE_fam"/>
</dbReference>
<keyword evidence="9 13" id="KW-1133">Transmembrane helix</keyword>
<feature type="transmembrane region" description="Helical" evidence="13">
    <location>
        <begin position="165"/>
        <end position="186"/>
    </location>
</feature>
<organism evidence="14 15">
    <name type="scientific">Sellimonas intestinalis</name>
    <dbReference type="NCBI Taxonomy" id="1653434"/>
    <lineage>
        <taxon>Bacteria</taxon>
        <taxon>Bacillati</taxon>
        <taxon>Bacillota</taxon>
        <taxon>Clostridia</taxon>
        <taxon>Lachnospirales</taxon>
        <taxon>Lachnospiraceae</taxon>
        <taxon>Sellimonas</taxon>
    </lineage>
</organism>
<evidence type="ECO:0000256" key="7">
    <source>
        <dbReference type="ARBA" id="ARBA00022475"/>
    </source>
</evidence>
<evidence type="ECO:0000256" key="10">
    <source>
        <dbReference type="ARBA" id="ARBA00023065"/>
    </source>
</evidence>
<dbReference type="NCBIfam" id="TIGR00797">
    <property type="entry name" value="matE"/>
    <property type="match status" value="1"/>
</dbReference>
<protein>
    <recommendedName>
        <fullName evidence="4">Probable multidrug resistance protein NorM</fullName>
    </recommendedName>
    <alternativeName>
        <fullName evidence="12">Multidrug-efflux transporter</fullName>
    </alternativeName>
</protein>
<evidence type="ECO:0000256" key="6">
    <source>
        <dbReference type="ARBA" id="ARBA00022449"/>
    </source>
</evidence>
<dbReference type="PIRSF" id="PIRSF006603">
    <property type="entry name" value="DinF"/>
    <property type="match status" value="1"/>
</dbReference>
<feature type="transmembrane region" description="Helical" evidence="13">
    <location>
        <begin position="360"/>
        <end position="381"/>
    </location>
</feature>
<name>A0A3E3K0D8_9FIRM</name>
<evidence type="ECO:0000256" key="9">
    <source>
        <dbReference type="ARBA" id="ARBA00022989"/>
    </source>
</evidence>
<evidence type="ECO:0000256" key="8">
    <source>
        <dbReference type="ARBA" id="ARBA00022692"/>
    </source>
</evidence>
<feature type="transmembrane region" description="Helical" evidence="13">
    <location>
        <begin position="273"/>
        <end position="292"/>
    </location>
</feature>
<dbReference type="GO" id="GO:0005886">
    <property type="term" value="C:plasma membrane"/>
    <property type="evidence" value="ECO:0007669"/>
    <property type="project" value="UniProtKB-SubCell"/>
</dbReference>
<accession>A0A3E3K0D8</accession>
<dbReference type="EMBL" id="QVLX01000006">
    <property type="protein sequence ID" value="RGE86093.1"/>
    <property type="molecule type" value="Genomic_DNA"/>
</dbReference>
<feature type="transmembrane region" description="Helical" evidence="13">
    <location>
        <begin position="96"/>
        <end position="116"/>
    </location>
</feature>
<dbReference type="GeneID" id="97194285"/>
<evidence type="ECO:0000256" key="4">
    <source>
        <dbReference type="ARBA" id="ARBA00020268"/>
    </source>
</evidence>
<evidence type="ECO:0000256" key="2">
    <source>
        <dbReference type="ARBA" id="ARBA00004651"/>
    </source>
</evidence>
<keyword evidence="10" id="KW-0406">Ion transport</keyword>
<feature type="transmembrane region" description="Helical" evidence="13">
    <location>
        <begin position="239"/>
        <end position="267"/>
    </location>
</feature>
<feature type="transmembrane region" description="Helical" evidence="13">
    <location>
        <begin position="12"/>
        <end position="34"/>
    </location>
</feature>
<comment type="caution">
    <text evidence="14">The sequence shown here is derived from an EMBL/GenBank/DDBJ whole genome shotgun (WGS) entry which is preliminary data.</text>
</comment>
<evidence type="ECO:0000313" key="14">
    <source>
        <dbReference type="EMBL" id="RGE86093.1"/>
    </source>
</evidence>
<evidence type="ECO:0000256" key="5">
    <source>
        <dbReference type="ARBA" id="ARBA00022448"/>
    </source>
</evidence>
<evidence type="ECO:0000256" key="12">
    <source>
        <dbReference type="ARBA" id="ARBA00031636"/>
    </source>
</evidence>
<keyword evidence="6" id="KW-0050">Antiport</keyword>
<dbReference type="PANTHER" id="PTHR43298">
    <property type="entry name" value="MULTIDRUG RESISTANCE PROTEIN NORM-RELATED"/>
    <property type="match status" value="1"/>
</dbReference>
<dbReference type="GO" id="GO:0006811">
    <property type="term" value="P:monoatomic ion transport"/>
    <property type="evidence" value="ECO:0007669"/>
    <property type="project" value="UniProtKB-KW"/>
</dbReference>
<keyword evidence="15" id="KW-1185">Reference proteome</keyword>
<evidence type="ECO:0000313" key="15">
    <source>
        <dbReference type="Proteomes" id="UP000261080"/>
    </source>
</evidence>
<evidence type="ECO:0000256" key="1">
    <source>
        <dbReference type="ARBA" id="ARBA00003408"/>
    </source>
</evidence>
<feature type="transmembrane region" description="Helical" evidence="13">
    <location>
        <begin position="393"/>
        <end position="414"/>
    </location>
</feature>
<feature type="transmembrane region" description="Helical" evidence="13">
    <location>
        <begin position="136"/>
        <end position="153"/>
    </location>
</feature>
<dbReference type="RefSeq" id="WP_024733897.1">
    <property type="nucleotide sequence ID" value="NZ_BAABYU010000001.1"/>
</dbReference>
<feature type="transmembrane region" description="Helical" evidence="13">
    <location>
        <begin position="321"/>
        <end position="340"/>
    </location>
</feature>
<dbReference type="Proteomes" id="UP000261080">
    <property type="component" value="Unassembled WGS sequence"/>
</dbReference>
<dbReference type="GO" id="GO:0042910">
    <property type="term" value="F:xenobiotic transmembrane transporter activity"/>
    <property type="evidence" value="ECO:0007669"/>
    <property type="project" value="InterPro"/>
</dbReference>
<evidence type="ECO:0000256" key="13">
    <source>
        <dbReference type="SAM" id="Phobius"/>
    </source>
</evidence>
<reference evidence="14 15" key="1">
    <citation type="submission" date="2018-08" db="EMBL/GenBank/DDBJ databases">
        <title>A genome reference for cultivated species of the human gut microbiota.</title>
        <authorList>
            <person name="Zou Y."/>
            <person name="Xue W."/>
            <person name="Luo G."/>
        </authorList>
    </citation>
    <scope>NUCLEOTIDE SEQUENCE [LARGE SCALE GENOMIC DNA]</scope>
    <source>
        <strain evidence="14 15">AF37-2AT</strain>
    </source>
</reference>
<feature type="transmembrane region" description="Helical" evidence="13">
    <location>
        <begin position="62"/>
        <end position="84"/>
    </location>
</feature>
<comment type="function">
    <text evidence="1">Multidrug efflux pump.</text>
</comment>
<dbReference type="OrthoDB" id="9811110at2"/>
<proteinExistence type="inferred from homology"/>
<keyword evidence="11 13" id="KW-0472">Membrane</keyword>
<feature type="transmembrane region" description="Helical" evidence="13">
    <location>
        <begin position="420"/>
        <end position="438"/>
    </location>
</feature>
<sequence>MEKTNDFMKTGKVFPLLMSMSVPMMISMLIQSLYNIVDSIYVSRLGTDALTAVSLAYPLQNVVTSVAVGIGVGISSAIAIHLGAGRKERANQAATIGMALTVIHCILFVLLGIFVTRPFLAMFTKNDGIVDLACDYTYIVLCLSFGCLLQIAFEKIFQGIGEMKITMILLATGAIINIILDPIMIFGLLGCPAMGVKGAAYATVIGQITAFLLYIVVYKRRRFAVEIHPKYLKFEKSMILQIYSVGIPSSIMMTLPSILVSILNRILGGFSDVYVAVLGVYFKLQTFIYMPANGIVQGMRPLVGYNYGAGEKERVKSIIRYSLLSAGCIMLIGTVLSLAIPGQIFALFDAEESLLKAGILALRLISLGFLVSTIGVIYSGVFESLGEGKHSLLISLLRQFIITIPCAVALSAVWGPAGVWASFPIGEVCASVAALILLKRYQGGAYAPF</sequence>
<dbReference type="AlphaFoldDB" id="A0A3E3K0D8"/>
<keyword evidence="7" id="KW-1003">Cell membrane</keyword>
<comment type="similarity">
    <text evidence="3">Belongs to the multi antimicrobial extrusion (MATE) (TC 2.A.66.1) family.</text>
</comment>